<evidence type="ECO:0000256" key="1">
    <source>
        <dbReference type="ARBA" id="ARBA00009574"/>
    </source>
</evidence>
<evidence type="ECO:0000256" key="2">
    <source>
        <dbReference type="ARBA" id="ARBA00013807"/>
    </source>
</evidence>
<feature type="compositionally biased region" description="Basic residues" evidence="5">
    <location>
        <begin position="456"/>
        <end position="465"/>
    </location>
</feature>
<dbReference type="GO" id="GO:0032991">
    <property type="term" value="C:protein-containing complex"/>
    <property type="evidence" value="ECO:0007669"/>
    <property type="project" value="UniProtKB-ARBA"/>
</dbReference>
<evidence type="ECO:0000256" key="3">
    <source>
        <dbReference type="ARBA" id="ARBA00023054"/>
    </source>
</evidence>
<evidence type="ECO:0000256" key="4">
    <source>
        <dbReference type="SAM" id="Coils"/>
    </source>
</evidence>
<evidence type="ECO:0000313" key="7">
    <source>
        <dbReference type="Proteomes" id="UP001150238"/>
    </source>
</evidence>
<dbReference type="PANTHER" id="PTHR15157">
    <property type="entry name" value="UV RADIATION RESISTANCE-ASSOCIATED GENE PROTEIN"/>
    <property type="match status" value="1"/>
</dbReference>
<feature type="compositionally biased region" description="Polar residues" evidence="5">
    <location>
        <begin position="442"/>
        <end position="454"/>
    </location>
</feature>
<dbReference type="GO" id="GO:0035493">
    <property type="term" value="P:SNARE complex assembly"/>
    <property type="evidence" value="ECO:0007669"/>
    <property type="project" value="TreeGrafter"/>
</dbReference>
<feature type="region of interest" description="Disordered" evidence="5">
    <location>
        <begin position="252"/>
        <end position="295"/>
    </location>
</feature>
<organism evidence="6 7">
    <name type="scientific">Lentinula lateritia</name>
    <dbReference type="NCBI Taxonomy" id="40482"/>
    <lineage>
        <taxon>Eukaryota</taxon>
        <taxon>Fungi</taxon>
        <taxon>Dikarya</taxon>
        <taxon>Basidiomycota</taxon>
        <taxon>Agaricomycotina</taxon>
        <taxon>Agaricomycetes</taxon>
        <taxon>Agaricomycetidae</taxon>
        <taxon>Agaricales</taxon>
        <taxon>Marasmiineae</taxon>
        <taxon>Omphalotaceae</taxon>
        <taxon>Lentinula</taxon>
    </lineage>
</organism>
<comment type="caution">
    <text evidence="6">The sequence shown here is derived from an EMBL/GenBank/DDBJ whole genome shotgun (WGS) entry which is preliminary data.</text>
</comment>
<dbReference type="InterPro" id="IPR018791">
    <property type="entry name" value="UV_resistance/autophagy_Atg14"/>
</dbReference>
<reference evidence="6" key="1">
    <citation type="submission" date="2022-08" db="EMBL/GenBank/DDBJ databases">
        <authorList>
            <consortium name="DOE Joint Genome Institute"/>
            <person name="Min B."/>
            <person name="Riley R."/>
            <person name="Sierra-Patev S."/>
            <person name="Naranjo-Ortiz M."/>
            <person name="Looney B."/>
            <person name="Konkel Z."/>
            <person name="Slot J.C."/>
            <person name="Sakamoto Y."/>
            <person name="Steenwyk J.L."/>
            <person name="Rokas A."/>
            <person name="Carro J."/>
            <person name="Camarero S."/>
            <person name="Ferreira P."/>
            <person name="Molpeceres G."/>
            <person name="Ruiz-Duenas F.J."/>
            <person name="Serrano A."/>
            <person name="Henrissat B."/>
            <person name="Drula E."/>
            <person name="Hughes K.W."/>
            <person name="Mata J.L."/>
            <person name="Ishikawa N.K."/>
            <person name="Vargas-Isla R."/>
            <person name="Ushijima S."/>
            <person name="Smith C.A."/>
            <person name="Ahrendt S."/>
            <person name="Andreopoulos W."/>
            <person name="He G."/>
            <person name="Labutti K."/>
            <person name="Lipzen A."/>
            <person name="Ng V."/>
            <person name="Sandor L."/>
            <person name="Barry K."/>
            <person name="Martinez A.T."/>
            <person name="Xiao Y."/>
            <person name="Gibbons J.G."/>
            <person name="Terashima K."/>
            <person name="Hibbett D.S."/>
            <person name="Grigoriev I.V."/>
        </authorList>
    </citation>
    <scope>NUCLEOTIDE SEQUENCE</scope>
    <source>
        <strain evidence="6">Sp2 HRB7682 ss15</strain>
    </source>
</reference>
<reference evidence="6" key="2">
    <citation type="journal article" date="2023" name="Proc. Natl. Acad. Sci. U.S.A.">
        <title>A global phylogenomic analysis of the shiitake genus Lentinula.</title>
        <authorList>
            <person name="Sierra-Patev S."/>
            <person name="Min B."/>
            <person name="Naranjo-Ortiz M."/>
            <person name="Looney B."/>
            <person name="Konkel Z."/>
            <person name="Slot J.C."/>
            <person name="Sakamoto Y."/>
            <person name="Steenwyk J.L."/>
            <person name="Rokas A."/>
            <person name="Carro J."/>
            <person name="Camarero S."/>
            <person name="Ferreira P."/>
            <person name="Molpeceres G."/>
            <person name="Ruiz-Duenas F.J."/>
            <person name="Serrano A."/>
            <person name="Henrissat B."/>
            <person name="Drula E."/>
            <person name="Hughes K.W."/>
            <person name="Mata J.L."/>
            <person name="Ishikawa N.K."/>
            <person name="Vargas-Isla R."/>
            <person name="Ushijima S."/>
            <person name="Smith C.A."/>
            <person name="Donoghue J."/>
            <person name="Ahrendt S."/>
            <person name="Andreopoulos W."/>
            <person name="He G."/>
            <person name="LaButti K."/>
            <person name="Lipzen A."/>
            <person name="Ng V."/>
            <person name="Riley R."/>
            <person name="Sandor L."/>
            <person name="Barry K."/>
            <person name="Martinez A.T."/>
            <person name="Xiao Y."/>
            <person name="Gibbons J.G."/>
            <person name="Terashima K."/>
            <person name="Grigoriev I.V."/>
            <person name="Hibbett D."/>
        </authorList>
    </citation>
    <scope>NUCLEOTIDE SEQUENCE</scope>
    <source>
        <strain evidence="6">Sp2 HRB7682 ss15</strain>
    </source>
</reference>
<protein>
    <recommendedName>
        <fullName evidence="2">Autophagy-related protein 14</fullName>
    </recommendedName>
</protein>
<feature type="compositionally biased region" description="Low complexity" evidence="5">
    <location>
        <begin position="253"/>
        <end position="295"/>
    </location>
</feature>
<evidence type="ECO:0000256" key="5">
    <source>
        <dbReference type="SAM" id="MobiDB-lite"/>
    </source>
</evidence>
<dbReference type="GO" id="GO:0005768">
    <property type="term" value="C:endosome"/>
    <property type="evidence" value="ECO:0007669"/>
    <property type="project" value="TreeGrafter"/>
</dbReference>
<keyword evidence="3 4" id="KW-0175">Coiled coil</keyword>
<evidence type="ECO:0000313" key="6">
    <source>
        <dbReference type="EMBL" id="KAJ4487173.1"/>
    </source>
</evidence>
<accession>A0A9W9ANN3</accession>
<feature type="compositionally biased region" description="Basic and acidic residues" evidence="5">
    <location>
        <begin position="487"/>
        <end position="503"/>
    </location>
</feature>
<dbReference type="Proteomes" id="UP001150238">
    <property type="component" value="Unassembled WGS sequence"/>
</dbReference>
<dbReference type="GO" id="GO:0000323">
    <property type="term" value="C:lytic vacuole"/>
    <property type="evidence" value="ECO:0007669"/>
    <property type="project" value="TreeGrafter"/>
</dbReference>
<dbReference type="PANTHER" id="PTHR15157:SF5">
    <property type="entry name" value="UV RADIATION RESISTANCE-ASSOCIATED GENE PROTEIN"/>
    <property type="match status" value="1"/>
</dbReference>
<gene>
    <name evidence="6" type="ORF">C8J55DRAFT_323136</name>
</gene>
<feature type="coiled-coil region" evidence="4">
    <location>
        <begin position="83"/>
        <end position="110"/>
    </location>
</feature>
<dbReference type="EMBL" id="JANVFS010000009">
    <property type="protein sequence ID" value="KAJ4487173.1"/>
    <property type="molecule type" value="Genomic_DNA"/>
</dbReference>
<dbReference type="AlphaFoldDB" id="A0A9W9ANN3"/>
<feature type="region of interest" description="Disordered" evidence="5">
    <location>
        <begin position="440"/>
        <end position="509"/>
    </location>
</feature>
<sequence>MECQNCQLQQRAFFCDDCVKKYLRDYRQQTSHFSLERNAAVAKATSALTGSDKSGSTGMETARIRRANVSSLERRVLELMDGLTALRKDNERKRERLQMLRAKIAERRQTLTAAKTISVSPTASVSSVVISAHASLASLSSSIAHARTGLVQELVEVFGISHDDTHWIISNLILPVPGDMRRYPPDHLNAVMTSTIHFVNLLAFYLGVKLPFHVTWAKGKLGVGVPHIGAVKGIGGDAGGWARWHQKHPLHVSASSSASPPAPTSSSPFTSIALPESTSSSSSDTGSPSASTADSMVFDSQSGIDPAIMQNQLITSSFTTGIAMLLYNVAYLAYTQHGVNIPLNQVASGELLGNLWGICFGFSNGSGILGRYSHETASSLIPNPCTFPLNRLPPPTPPSFTLEFGQLLQAMSRPTPKSTLAQAQGINPVSVPISVVSRSTSNSYTTSDLDSLSPTRPRRKEKARRRASEVSLTKNIVKSVKNVEMSPFREEDHEEGEGVRHDEEEWDLV</sequence>
<name>A0A9W9ANN3_9AGAR</name>
<dbReference type="GO" id="GO:0000149">
    <property type="term" value="F:SNARE binding"/>
    <property type="evidence" value="ECO:0007669"/>
    <property type="project" value="TreeGrafter"/>
</dbReference>
<comment type="similarity">
    <text evidence="1">Belongs to the ATG14 family.</text>
</comment>
<proteinExistence type="inferred from homology"/>
<dbReference type="Pfam" id="PF10186">
    <property type="entry name" value="ATG14"/>
    <property type="match status" value="1"/>
</dbReference>